<evidence type="ECO:0000313" key="2">
    <source>
        <dbReference type="EMBL" id="QGM99939.1"/>
    </source>
</evidence>
<evidence type="ECO:0000256" key="1">
    <source>
        <dbReference type="SAM" id="MobiDB-lite"/>
    </source>
</evidence>
<geneLocation type="plasmid" evidence="2">
    <name>unnamed1</name>
</geneLocation>
<organism evidence="2 3">
    <name type="scientific">Methylocystis parvus</name>
    <dbReference type="NCBI Taxonomy" id="134"/>
    <lineage>
        <taxon>Bacteria</taxon>
        <taxon>Pseudomonadati</taxon>
        <taxon>Pseudomonadota</taxon>
        <taxon>Alphaproteobacteria</taxon>
        <taxon>Hyphomicrobiales</taxon>
        <taxon>Methylocystaceae</taxon>
        <taxon>Methylocystis</taxon>
    </lineage>
</organism>
<dbReference type="RefSeq" id="WP_026016466.1">
    <property type="nucleotide sequence ID" value="NZ_CP044332.1"/>
</dbReference>
<reference evidence="2 3" key="1">
    <citation type="submission" date="2019-09" db="EMBL/GenBank/DDBJ databases">
        <title>Isolation and complete genome sequencing of Methylocystis species.</title>
        <authorList>
            <person name="Rumah B.L."/>
            <person name="Stead C.E."/>
            <person name="Stevens B.C."/>
            <person name="Minton N.P."/>
            <person name="Grosse-Honebrink A."/>
            <person name="Zhang Y."/>
        </authorList>
    </citation>
    <scope>NUCLEOTIDE SEQUENCE [LARGE SCALE GENOMIC DNA]</scope>
    <source>
        <strain evidence="2 3">BRCS2</strain>
        <plasmid evidence="2 3">unnamed1</plasmid>
    </source>
</reference>
<accession>A0A6B8MEG0</accession>
<protein>
    <submittedName>
        <fullName evidence="2">Uncharacterized protein</fullName>
    </submittedName>
</protein>
<sequence>MSSGDKYPDTSPRPAPKPIKPLGAKGAGGGQPLPPDSPCNVVELTVVNSPDRTVVTTIRVNDVLEVRYVPGPPKQLIVVTGGNAILGSLTPPSMAQLIACITAQGVNYEAVVLGIQGGRVDVQVQPV</sequence>
<dbReference type="GeneID" id="42570829"/>
<keyword evidence="3" id="KW-1185">Reference proteome</keyword>
<feature type="region of interest" description="Disordered" evidence="1">
    <location>
        <begin position="1"/>
        <end position="37"/>
    </location>
</feature>
<proteinExistence type="predicted"/>
<name>A0A6B8MEG0_9HYPH</name>
<evidence type="ECO:0000313" key="3">
    <source>
        <dbReference type="Proteomes" id="UP000422569"/>
    </source>
</evidence>
<dbReference type="Proteomes" id="UP000422569">
    <property type="component" value="Plasmid unnamed1"/>
</dbReference>
<dbReference type="AlphaFoldDB" id="A0A6B8MEG0"/>
<gene>
    <name evidence="2" type="ORF">F7D14_20330</name>
</gene>
<dbReference type="KEGG" id="mpar:F7D14_20330"/>
<keyword evidence="2" id="KW-0614">Plasmid</keyword>
<dbReference type="EMBL" id="CP044332">
    <property type="protein sequence ID" value="QGM99939.1"/>
    <property type="molecule type" value="Genomic_DNA"/>
</dbReference>